<dbReference type="RefSeq" id="XP_056058305.1">
    <property type="nucleotide sequence ID" value="XM_056202783.1"/>
</dbReference>
<dbReference type="AlphaFoldDB" id="A0A9W8URK0"/>
<sequence length="515" mass="57193">MLQDMASGLSSIIRHAMDRQTLYEVGLKAGELCWHSVIMQIMFLIEESIGDSSRGWGVLALPDESFLTVDTLEELIGGKPRTILPTSKVCSQPMADVEPCVRAVPENPCPELDSGLDRAHHLHIILPGQNALHAIANLLGNENDQLGDETDEEILGGEGFDEEEEDEEEDDDDDNDVEEDDEGDDDNGEDSDAGAHDQEDDDEQDLEIAQVENAEDVDMDDESDVSWVGDNFIEEAIVDDVVDQAVAHIGSVQPVTSSGLVTAYGFFNKRRLPASPFAATKGLGWHEMGEKLVYFPHSGRIAPIPQEAHSLAKFLKRPREVSDSLRANLDSMSRGYHLVRMYEKDLEMRSLQTNDLGDEKEIGIHCPNVLTFGSFPDRNLRPYFRATSRLSMVMHVPELSLVIIGSPMGRVLLLTPTRLPSPQSAGPGKPGYWSHGLRVEWVLPRTSDDICHGQHRRPLHGVAVGPVQDERGIGALGSDHASIPRRYRLMLHYRNHDIATFEITRQEQTGKLCIF</sequence>
<feature type="region of interest" description="Disordered" evidence="1">
    <location>
        <begin position="157"/>
        <end position="204"/>
    </location>
</feature>
<protein>
    <submittedName>
        <fullName evidence="2">Uncharacterized protein</fullName>
    </submittedName>
</protein>
<comment type="caution">
    <text evidence="2">The sequence shown here is derived from an EMBL/GenBank/DDBJ whole genome shotgun (WGS) entry which is preliminary data.</text>
</comment>
<reference evidence="2" key="1">
    <citation type="journal article" date="2023" name="Access Microbiol">
        <title>De-novo genome assembly for Akanthomyces muscarius, a biocontrol agent of insect agricultural pests.</title>
        <authorList>
            <person name="Erdos Z."/>
            <person name="Studholme D.J."/>
            <person name="Raymond B."/>
            <person name="Sharma M."/>
        </authorList>
    </citation>
    <scope>NUCLEOTIDE SEQUENCE</scope>
    <source>
        <strain evidence="2">Ve6</strain>
    </source>
</reference>
<dbReference type="EMBL" id="JAJHUN010000001">
    <property type="protein sequence ID" value="KAJ4163390.1"/>
    <property type="molecule type" value="Genomic_DNA"/>
</dbReference>
<keyword evidence="3" id="KW-1185">Reference proteome</keyword>
<dbReference type="KEGG" id="amus:LMH87_005124"/>
<evidence type="ECO:0000313" key="3">
    <source>
        <dbReference type="Proteomes" id="UP001144673"/>
    </source>
</evidence>
<accession>A0A9W8URK0</accession>
<organism evidence="2 3">
    <name type="scientific">Akanthomyces muscarius</name>
    <name type="common">Entomopathogenic fungus</name>
    <name type="synonym">Lecanicillium muscarium</name>
    <dbReference type="NCBI Taxonomy" id="2231603"/>
    <lineage>
        <taxon>Eukaryota</taxon>
        <taxon>Fungi</taxon>
        <taxon>Dikarya</taxon>
        <taxon>Ascomycota</taxon>
        <taxon>Pezizomycotina</taxon>
        <taxon>Sordariomycetes</taxon>
        <taxon>Hypocreomycetidae</taxon>
        <taxon>Hypocreales</taxon>
        <taxon>Cordycipitaceae</taxon>
        <taxon>Akanthomyces</taxon>
    </lineage>
</organism>
<name>A0A9W8URK0_AKAMU</name>
<dbReference type="GeneID" id="80892283"/>
<evidence type="ECO:0000256" key="1">
    <source>
        <dbReference type="SAM" id="MobiDB-lite"/>
    </source>
</evidence>
<dbReference type="Proteomes" id="UP001144673">
    <property type="component" value="Chromosome 1"/>
</dbReference>
<proteinExistence type="predicted"/>
<gene>
    <name evidence="2" type="ORF">LMH87_005124</name>
</gene>
<evidence type="ECO:0000313" key="2">
    <source>
        <dbReference type="EMBL" id="KAJ4163390.1"/>
    </source>
</evidence>